<dbReference type="InterPro" id="IPR001296">
    <property type="entry name" value="Glyco_trans_1"/>
</dbReference>
<sequence>MKILIVLPPDQPKSGGNITYSNRIKRGLARHGIQILIKPLDKVEPQDYRDADIVHAFNAFRTGRFVLPVLKETGKPMVLTITGTDINEYMTKEETRKETYGVVQYASRIISLTESSRQELLNLVPDAKCKSLVINLGVDLPKPRGKSRADFGLDDNSFIFMLPAGIRPVKNPLSAYQPISRLHKRFPNVRFVVAGPEMDPALTAEFKNKMDAVDWAHYLGEVEHTDMPDLILASDVVLNTSRSEGLSHALLEAMSLGKPVLASKVPGNIDLIKDGQNGFLFANEDEFVDKGSLYIENADLRETIAAAGRQWVQEQYSVEREMETFRHVYEQVLCKECCL</sequence>
<dbReference type="Pfam" id="PF00534">
    <property type="entry name" value="Glycos_transf_1"/>
    <property type="match status" value="1"/>
</dbReference>
<keyword evidence="3" id="KW-1185">Reference proteome</keyword>
<keyword evidence="2" id="KW-0808">Transferase</keyword>
<gene>
    <name evidence="2" type="ORF">skT53_19920</name>
</gene>
<reference evidence="2 3" key="1">
    <citation type="submission" date="2020-08" db="EMBL/GenBank/DDBJ databases">
        <title>Complete Genome Sequence of Effusibacillus dendaii Strain skT53, Isolated from Farmland soil.</title>
        <authorList>
            <person name="Konishi T."/>
            <person name="Kawasaki H."/>
        </authorList>
    </citation>
    <scope>NUCLEOTIDE SEQUENCE [LARGE SCALE GENOMIC DNA]</scope>
    <source>
        <strain evidence="3">skT53</strain>
    </source>
</reference>
<evidence type="ECO:0000259" key="1">
    <source>
        <dbReference type="Pfam" id="PF00534"/>
    </source>
</evidence>
<proteinExistence type="predicted"/>
<dbReference type="SUPFAM" id="SSF53756">
    <property type="entry name" value="UDP-Glycosyltransferase/glycogen phosphorylase"/>
    <property type="match status" value="1"/>
</dbReference>
<dbReference type="RefSeq" id="WP_200756591.1">
    <property type="nucleotide sequence ID" value="NZ_AP023366.1"/>
</dbReference>
<dbReference type="Gene3D" id="3.40.50.2000">
    <property type="entry name" value="Glycogen Phosphorylase B"/>
    <property type="match status" value="2"/>
</dbReference>
<dbReference type="CDD" id="cd03801">
    <property type="entry name" value="GT4_PimA-like"/>
    <property type="match status" value="1"/>
</dbReference>
<dbReference type="KEGG" id="eff:skT53_19920"/>
<dbReference type="InterPro" id="IPR052622">
    <property type="entry name" value="Glycosyltransferase_G1"/>
</dbReference>
<dbReference type="GO" id="GO:0016757">
    <property type="term" value="F:glycosyltransferase activity"/>
    <property type="evidence" value="ECO:0007669"/>
    <property type="project" value="InterPro"/>
</dbReference>
<dbReference type="PANTHER" id="PTHR46660">
    <property type="match status" value="1"/>
</dbReference>
<dbReference type="PANTHER" id="PTHR46660:SF2">
    <property type="entry name" value="GLYCOSYLTRANSFERASE 1 DOMAIN-CONTAINING PROTEIN 1"/>
    <property type="match status" value="1"/>
</dbReference>
<organism evidence="2 3">
    <name type="scientific">Effusibacillus dendaii</name>
    <dbReference type="NCBI Taxonomy" id="2743772"/>
    <lineage>
        <taxon>Bacteria</taxon>
        <taxon>Bacillati</taxon>
        <taxon>Bacillota</taxon>
        <taxon>Bacilli</taxon>
        <taxon>Bacillales</taxon>
        <taxon>Alicyclobacillaceae</taxon>
        <taxon>Effusibacillus</taxon>
    </lineage>
</organism>
<accession>A0A7I8DAJ2</accession>
<protein>
    <submittedName>
        <fullName evidence="2">Glycosyl transferase</fullName>
    </submittedName>
</protein>
<evidence type="ECO:0000313" key="2">
    <source>
        <dbReference type="EMBL" id="BCJ87007.1"/>
    </source>
</evidence>
<dbReference type="EMBL" id="AP023366">
    <property type="protein sequence ID" value="BCJ87007.1"/>
    <property type="molecule type" value="Genomic_DNA"/>
</dbReference>
<dbReference type="Proteomes" id="UP000593802">
    <property type="component" value="Chromosome"/>
</dbReference>
<evidence type="ECO:0000313" key="3">
    <source>
        <dbReference type="Proteomes" id="UP000593802"/>
    </source>
</evidence>
<name>A0A7I8DAJ2_9BACL</name>
<dbReference type="AlphaFoldDB" id="A0A7I8DAJ2"/>
<feature type="domain" description="Glycosyl transferase family 1" evidence="1">
    <location>
        <begin position="146"/>
        <end position="311"/>
    </location>
</feature>